<evidence type="ECO:0000313" key="2">
    <source>
        <dbReference type="EMBL" id="EPI09521.1"/>
    </source>
</evidence>
<dbReference type="EMBL" id="ATIT01000121">
    <property type="protein sequence ID" value="EPI09521.1"/>
    <property type="molecule type" value="Genomic_DNA"/>
</dbReference>
<feature type="transmembrane region" description="Helical" evidence="1">
    <location>
        <begin position="51"/>
        <end position="73"/>
    </location>
</feature>
<keyword evidence="1" id="KW-0472">Membrane</keyword>
<keyword evidence="1" id="KW-0812">Transmembrane</keyword>
<proteinExistence type="predicted"/>
<protein>
    <submittedName>
        <fullName evidence="2">Uncharacterized protein</fullName>
    </submittedName>
</protein>
<organism evidence="2 3">
    <name type="scientific">Enterococcus faecium SD2A-2</name>
    <dbReference type="NCBI Taxonomy" id="1244154"/>
    <lineage>
        <taxon>Bacteria</taxon>
        <taxon>Bacillati</taxon>
        <taxon>Bacillota</taxon>
        <taxon>Bacilli</taxon>
        <taxon>Lactobacillales</taxon>
        <taxon>Enterococcaceae</taxon>
        <taxon>Enterococcus</taxon>
    </lineage>
</organism>
<feature type="transmembrane region" description="Helical" evidence="1">
    <location>
        <begin position="6"/>
        <end position="30"/>
    </location>
</feature>
<evidence type="ECO:0000256" key="1">
    <source>
        <dbReference type="SAM" id="Phobius"/>
    </source>
</evidence>
<comment type="caution">
    <text evidence="2">The sequence shown here is derived from an EMBL/GenBank/DDBJ whole genome shotgun (WGS) entry which is preliminary data.</text>
</comment>
<reference evidence="2 3" key="1">
    <citation type="submission" date="2013-06" db="EMBL/GenBank/DDBJ databases">
        <authorList>
            <person name="Weinstock G."/>
            <person name="Sodergren E."/>
            <person name="Lobos E.A."/>
            <person name="Fulton L."/>
            <person name="Fulton R."/>
            <person name="Courtney L."/>
            <person name="Fronick C."/>
            <person name="O'Laughlin M."/>
            <person name="Godfrey J."/>
            <person name="Wilson R.M."/>
            <person name="Miner T."/>
            <person name="Farmer C."/>
            <person name="Delehaunty K."/>
            <person name="Cordes M."/>
            <person name="Minx P."/>
            <person name="Tomlinson C."/>
            <person name="Chen J."/>
            <person name="Wollam A."/>
            <person name="Pepin K.H."/>
            <person name="Bhonagiri V."/>
            <person name="Zhang X."/>
            <person name="Warren W."/>
            <person name="Mitreva M."/>
            <person name="Mardis E.R."/>
            <person name="Wilson R.K."/>
        </authorList>
    </citation>
    <scope>NUCLEOTIDE SEQUENCE [LARGE SCALE GENOMIC DNA]</scope>
    <source>
        <strain evidence="2 3">SD2A-2</strain>
    </source>
</reference>
<dbReference type="Proteomes" id="UP000014622">
    <property type="component" value="Unassembled WGS sequence"/>
</dbReference>
<accession>A0AB73A6R8</accession>
<dbReference type="AlphaFoldDB" id="A0AB73A6R8"/>
<name>A0AB73A6R8_ENTFC</name>
<keyword evidence="1" id="KW-1133">Transmembrane helix</keyword>
<evidence type="ECO:0000313" key="3">
    <source>
        <dbReference type="Proteomes" id="UP000014622"/>
    </source>
</evidence>
<sequence>MLKEITFSVFFLQFIEKSLYFASYSFFVTIRNGTSKKMKKQGTRYMEKKQKIILGATSALTIVILILSLFFVIRSSTKKEPIIPEKK</sequence>
<gene>
    <name evidence="2" type="ORF">D356_02422</name>
</gene>